<keyword evidence="2" id="KW-1185">Reference proteome</keyword>
<protein>
    <submittedName>
        <fullName evidence="1">Uncharacterized protein</fullName>
    </submittedName>
</protein>
<reference evidence="2" key="1">
    <citation type="journal article" date="2019" name="Int. J. Syst. Evol. Microbiol.">
        <title>The Global Catalogue of Microorganisms (GCM) 10K type strain sequencing project: providing services to taxonomists for standard genome sequencing and annotation.</title>
        <authorList>
            <consortium name="The Broad Institute Genomics Platform"/>
            <consortium name="The Broad Institute Genome Sequencing Center for Infectious Disease"/>
            <person name="Wu L."/>
            <person name="Ma J."/>
        </authorList>
    </citation>
    <scope>NUCLEOTIDE SEQUENCE [LARGE SCALE GENOMIC DNA]</scope>
    <source>
        <strain evidence="2">CGMCC 4.7367</strain>
    </source>
</reference>
<organism evidence="1 2">
    <name type="scientific">Lentzea cavernae</name>
    <dbReference type="NCBI Taxonomy" id="2020703"/>
    <lineage>
        <taxon>Bacteria</taxon>
        <taxon>Bacillati</taxon>
        <taxon>Actinomycetota</taxon>
        <taxon>Actinomycetes</taxon>
        <taxon>Pseudonocardiales</taxon>
        <taxon>Pseudonocardiaceae</taxon>
        <taxon>Lentzea</taxon>
    </lineage>
</organism>
<evidence type="ECO:0000313" key="2">
    <source>
        <dbReference type="Proteomes" id="UP000605568"/>
    </source>
</evidence>
<gene>
    <name evidence="1" type="ORF">GCM10017774_26680</name>
</gene>
<comment type="caution">
    <text evidence="1">The sequence shown here is derived from an EMBL/GenBank/DDBJ whole genome shotgun (WGS) entry which is preliminary data.</text>
</comment>
<accession>A0ABQ3MA84</accession>
<sequence length="90" mass="10232">MGEIVDRITALAAEHAPAGWAEIRIDCDALAGCQLTGRSRRRRSVPVRVQDRYSVFWQHDGQRRFYAEFDGPGDAVTYLISYHNALRQPV</sequence>
<evidence type="ECO:0000313" key="1">
    <source>
        <dbReference type="EMBL" id="GHH37638.1"/>
    </source>
</evidence>
<dbReference type="EMBL" id="BNAR01000003">
    <property type="protein sequence ID" value="GHH37638.1"/>
    <property type="molecule type" value="Genomic_DNA"/>
</dbReference>
<dbReference type="RefSeq" id="WP_191298179.1">
    <property type="nucleotide sequence ID" value="NZ_BNAR01000003.1"/>
</dbReference>
<dbReference type="Proteomes" id="UP000605568">
    <property type="component" value="Unassembled WGS sequence"/>
</dbReference>
<proteinExistence type="predicted"/>
<name>A0ABQ3MA84_9PSEU</name>